<evidence type="ECO:0000256" key="3">
    <source>
        <dbReference type="ARBA" id="ARBA00022475"/>
    </source>
</evidence>
<dbReference type="VEuPathDB" id="FungiDB:HMPREF1120_09142"/>
<dbReference type="AlphaFoldDB" id="H6CBQ9"/>
<feature type="transmembrane region" description="Helical" evidence="8">
    <location>
        <begin position="368"/>
        <end position="387"/>
    </location>
</feature>
<feature type="transmembrane region" description="Helical" evidence="8">
    <location>
        <begin position="144"/>
        <end position="163"/>
    </location>
</feature>
<keyword evidence="2" id="KW-0813">Transport</keyword>
<keyword evidence="4" id="KW-0997">Cell inner membrane</keyword>
<dbReference type="GO" id="GO:0005886">
    <property type="term" value="C:plasma membrane"/>
    <property type="evidence" value="ECO:0007669"/>
    <property type="project" value="UniProtKB-SubCell"/>
</dbReference>
<accession>H6CBQ9</accession>
<feature type="transmembrane region" description="Helical" evidence="8">
    <location>
        <begin position="399"/>
        <end position="423"/>
    </location>
</feature>
<keyword evidence="3" id="KW-1003">Cell membrane</keyword>
<dbReference type="RefSeq" id="XP_009161667.1">
    <property type="nucleotide sequence ID" value="XM_009163419.1"/>
</dbReference>
<reference evidence="9" key="1">
    <citation type="submission" date="2011-07" db="EMBL/GenBank/DDBJ databases">
        <title>The Genome Sequence of Exophiala (Wangiella) dermatitidis NIH/UT8656.</title>
        <authorList>
            <consortium name="The Broad Institute Genome Sequencing Platform"/>
            <person name="Cuomo C."/>
            <person name="Wang Z."/>
            <person name="Hunicke-Smith S."/>
            <person name="Szanislo P.J."/>
            <person name="Earl A."/>
            <person name="Young S.K."/>
            <person name="Zeng Q."/>
            <person name="Gargeya S."/>
            <person name="Fitzgerald M."/>
            <person name="Haas B."/>
            <person name="Abouelleil A."/>
            <person name="Alvarado L."/>
            <person name="Arachchi H.M."/>
            <person name="Berlin A."/>
            <person name="Brown A."/>
            <person name="Chapman S.B."/>
            <person name="Chen Z."/>
            <person name="Dunbar C."/>
            <person name="Freedman E."/>
            <person name="Gearin G."/>
            <person name="Gellesch M."/>
            <person name="Goldberg J."/>
            <person name="Griggs A."/>
            <person name="Gujja S."/>
            <person name="Heiman D."/>
            <person name="Howarth C."/>
            <person name="Larson L."/>
            <person name="Lui A."/>
            <person name="MacDonald P.J.P."/>
            <person name="Montmayeur A."/>
            <person name="Murphy C."/>
            <person name="Neiman D."/>
            <person name="Pearson M."/>
            <person name="Priest M."/>
            <person name="Roberts A."/>
            <person name="Saif S."/>
            <person name="Shea T."/>
            <person name="Shenoy N."/>
            <person name="Sisk P."/>
            <person name="Stolte C."/>
            <person name="Sykes S."/>
            <person name="Wortman J."/>
            <person name="Nusbaum C."/>
            <person name="Birren B."/>
        </authorList>
    </citation>
    <scope>NUCLEOTIDE SEQUENCE</scope>
    <source>
        <strain evidence="9">NIH/UT8656</strain>
    </source>
</reference>
<dbReference type="OrthoDB" id="10254418at2759"/>
<dbReference type="EMBL" id="JH226137">
    <property type="protein sequence ID" value="EHY61206.1"/>
    <property type="molecule type" value="Genomic_DNA"/>
</dbReference>
<feature type="transmembrane region" description="Helical" evidence="8">
    <location>
        <begin position="216"/>
        <end position="236"/>
    </location>
</feature>
<evidence type="ECO:0000256" key="6">
    <source>
        <dbReference type="ARBA" id="ARBA00022989"/>
    </source>
</evidence>
<evidence type="ECO:0000313" key="10">
    <source>
        <dbReference type="Proteomes" id="UP000007304"/>
    </source>
</evidence>
<dbReference type="InParanoid" id="H6CBQ9"/>
<dbReference type="OMA" id="NWWSIAY"/>
<dbReference type="InterPro" id="IPR007272">
    <property type="entry name" value="Sulf_transp_TsuA/YedE"/>
</dbReference>
<dbReference type="Pfam" id="PF04143">
    <property type="entry name" value="Sulf_transp"/>
    <property type="match status" value="1"/>
</dbReference>
<dbReference type="STRING" id="858893.H6CBQ9"/>
<evidence type="ECO:0000256" key="1">
    <source>
        <dbReference type="ARBA" id="ARBA00004429"/>
    </source>
</evidence>
<organism evidence="9 10">
    <name type="scientific">Exophiala dermatitidis (strain ATCC 34100 / CBS 525.76 / NIH/UT8656)</name>
    <name type="common">Black yeast</name>
    <name type="synonym">Wangiella dermatitidis</name>
    <dbReference type="NCBI Taxonomy" id="858893"/>
    <lineage>
        <taxon>Eukaryota</taxon>
        <taxon>Fungi</taxon>
        <taxon>Dikarya</taxon>
        <taxon>Ascomycota</taxon>
        <taxon>Pezizomycotina</taxon>
        <taxon>Eurotiomycetes</taxon>
        <taxon>Chaetothyriomycetidae</taxon>
        <taxon>Chaetothyriales</taxon>
        <taxon>Herpotrichiellaceae</taxon>
        <taxon>Exophiala</taxon>
    </lineage>
</organism>
<keyword evidence="7 8" id="KW-0472">Membrane</keyword>
<proteinExistence type="predicted"/>
<evidence type="ECO:0000256" key="4">
    <source>
        <dbReference type="ARBA" id="ARBA00022519"/>
    </source>
</evidence>
<evidence type="ECO:0000256" key="7">
    <source>
        <dbReference type="ARBA" id="ARBA00023136"/>
    </source>
</evidence>
<keyword evidence="5 8" id="KW-0812">Transmembrane</keyword>
<feature type="transmembrane region" description="Helical" evidence="8">
    <location>
        <begin position="104"/>
        <end position="124"/>
    </location>
</feature>
<protein>
    <submittedName>
        <fullName evidence="9">Uncharacterized protein</fullName>
    </submittedName>
</protein>
<gene>
    <name evidence="9" type="ORF">HMPREF1120_09142</name>
</gene>
<evidence type="ECO:0000256" key="5">
    <source>
        <dbReference type="ARBA" id="ARBA00022692"/>
    </source>
</evidence>
<dbReference type="Proteomes" id="UP000007304">
    <property type="component" value="Unassembled WGS sequence"/>
</dbReference>
<dbReference type="HOGENOM" id="CLU_053006_0_0_1"/>
<dbReference type="GeneID" id="20313781"/>
<dbReference type="PANTHER" id="PTHR30574:SF1">
    <property type="entry name" value="SULPHUR TRANSPORT DOMAIN-CONTAINING PROTEIN"/>
    <property type="match status" value="1"/>
</dbReference>
<keyword evidence="10" id="KW-1185">Reference proteome</keyword>
<feature type="transmembrane region" description="Helical" evidence="8">
    <location>
        <begin position="184"/>
        <end position="210"/>
    </location>
</feature>
<dbReference type="PANTHER" id="PTHR30574">
    <property type="entry name" value="INNER MEMBRANE PROTEIN YEDE"/>
    <property type="match status" value="1"/>
</dbReference>
<evidence type="ECO:0000256" key="2">
    <source>
        <dbReference type="ARBA" id="ARBA00022448"/>
    </source>
</evidence>
<evidence type="ECO:0000256" key="8">
    <source>
        <dbReference type="SAM" id="Phobius"/>
    </source>
</evidence>
<feature type="transmembrane region" description="Helical" evidence="8">
    <location>
        <begin position="257"/>
        <end position="282"/>
    </location>
</feature>
<name>H6CBQ9_EXODN</name>
<evidence type="ECO:0000313" key="9">
    <source>
        <dbReference type="EMBL" id="EHY61206.1"/>
    </source>
</evidence>
<comment type="subcellular location">
    <subcellularLocation>
        <location evidence="1">Cell inner membrane</location>
        <topology evidence="1">Multi-pass membrane protein</topology>
    </subcellularLocation>
</comment>
<sequence>MRERATISDLGDFLVATSEKCPHRPQRKMLVPGYYHCIWPPPSGTLGPPHLYISACLSSRTAFTIYTVQSCSLERSEERHPHPPLISPHLTTVDCLISIMSSSLLLSAASGVIFGSALTTSGVYSPSVILGQMGLSNFHMLKSFLAASACSALIVVGANRSGYAKLPHRTDSSYGWFMKYDANVIGGLLQGIGMTLTGACSGTVLVQIALGFKSAWNAAAGAVLAGIVFAKIGKNLKRTTATPSSIPPKHTLQEQTGLSTGTIVAIYELLCLAMITVATYVAPTRPYWLSPVVGGLLIGIAQATSVLFTRKTVGVSKAYEDIGEYFWSLVEGRSGPGLSNILFASGVVAGAKVMSQYIPVIAESGPAVSTPAAIVGGFAMIFGARLAGGCTSGHGISGISTMSVSSFVTVASMFAGGIATAFLTR</sequence>
<dbReference type="eggNOG" id="ENOG502RZM3">
    <property type="taxonomic scope" value="Eukaryota"/>
</dbReference>
<feature type="transmembrane region" description="Helical" evidence="8">
    <location>
        <begin position="288"/>
        <end position="308"/>
    </location>
</feature>
<keyword evidence="6 8" id="KW-1133">Transmembrane helix</keyword>